<accession>A0A292PY40</accession>
<protein>
    <recommendedName>
        <fullName evidence="8">D-isomer specific 2-hydroxyacid dehydrogenase NAD-binding domain-containing protein</fullName>
    </recommendedName>
</protein>
<evidence type="ECO:0000256" key="2">
    <source>
        <dbReference type="ARBA" id="ARBA00023002"/>
    </source>
</evidence>
<dbReference type="PROSITE" id="PS00065">
    <property type="entry name" value="D_2_HYDROXYACID_DH_1"/>
    <property type="match status" value="1"/>
</dbReference>
<feature type="domain" description="D-isomer specific 2-hydroxyacid dehydrogenase catalytic" evidence="4">
    <location>
        <begin position="17"/>
        <end position="324"/>
    </location>
</feature>
<dbReference type="CDD" id="cd12168">
    <property type="entry name" value="Mand_dh_like"/>
    <property type="match status" value="1"/>
</dbReference>
<dbReference type="Pfam" id="PF02826">
    <property type="entry name" value="2-Hacid_dh_C"/>
    <property type="match status" value="1"/>
</dbReference>
<sequence>MPRPTALLLGRIDHARKEWESLSEIAELREIVSGTRESVMQDFKDGKYDGVVAIYRTYDSAKITGRFDNDFVSQLPSSVKFLCHNGAGYDQIDIEPCTARGILVAHTPGAVNNATANVAMMLILQALRKTYIAETSLRNGTWRGQLPLGHDPDGKVLGILGLGGIGVALSTRAKAFGMRLIYHNRREAAYNPAGAEYVADLAQFLGRCDVLSIHLPLAEATRHYLGKKELLGLKKGAVLVNTARGAVIDEAALAEVLEAGHLGSVGLDVYEEEPKIHEGLTGREDAVLFPHIGTFTVETQKNMEVLVIDNIRSALNRGRLLTVVPEQKGKEAEVQSNLPSKL</sequence>
<dbReference type="InterPro" id="IPR050223">
    <property type="entry name" value="D-isomer_2-hydroxyacid_DH"/>
</dbReference>
<evidence type="ECO:0000313" key="7">
    <source>
        <dbReference type="Proteomes" id="UP001412239"/>
    </source>
</evidence>
<dbReference type="InterPro" id="IPR036291">
    <property type="entry name" value="NAD(P)-bd_dom_sf"/>
</dbReference>
<evidence type="ECO:0000256" key="3">
    <source>
        <dbReference type="RuleBase" id="RU003719"/>
    </source>
</evidence>
<dbReference type="Proteomes" id="UP001412239">
    <property type="component" value="Unassembled WGS sequence"/>
</dbReference>
<name>A0A292PY40_9PEZI</name>
<evidence type="ECO:0000259" key="5">
    <source>
        <dbReference type="Pfam" id="PF02826"/>
    </source>
</evidence>
<keyword evidence="2 3" id="KW-0560">Oxidoreductase</keyword>
<dbReference type="PANTHER" id="PTHR10996">
    <property type="entry name" value="2-HYDROXYACID DEHYDROGENASE-RELATED"/>
    <property type="match status" value="1"/>
</dbReference>
<dbReference type="AlphaFoldDB" id="A0A292PY40"/>
<dbReference type="PANTHER" id="PTHR10996:SF257">
    <property type="entry name" value="GLYOXYLATE REDUCTASE 1"/>
    <property type="match status" value="1"/>
</dbReference>
<dbReference type="GO" id="GO:0016618">
    <property type="term" value="F:hydroxypyruvate reductase [NAD(P)H] activity"/>
    <property type="evidence" value="ECO:0007669"/>
    <property type="project" value="TreeGrafter"/>
</dbReference>
<proteinExistence type="inferred from homology"/>
<reference evidence="6" key="1">
    <citation type="submission" date="2015-10" db="EMBL/GenBank/DDBJ databases">
        <authorList>
            <person name="Regsiter A."/>
            <person name="william w."/>
        </authorList>
    </citation>
    <scope>NUCLEOTIDE SEQUENCE</scope>
    <source>
        <strain evidence="6">Montdore</strain>
    </source>
</reference>
<evidence type="ECO:0000256" key="1">
    <source>
        <dbReference type="ARBA" id="ARBA00005854"/>
    </source>
</evidence>
<feature type="domain" description="D-isomer specific 2-hydroxyacid dehydrogenase NAD-binding" evidence="5">
    <location>
        <begin position="120"/>
        <end position="293"/>
    </location>
</feature>
<dbReference type="PROSITE" id="PS00671">
    <property type="entry name" value="D_2_HYDROXYACID_DH_3"/>
    <property type="match status" value="1"/>
</dbReference>
<dbReference type="GO" id="GO:0030267">
    <property type="term" value="F:glyoxylate reductase (NADPH) activity"/>
    <property type="evidence" value="ECO:0007669"/>
    <property type="project" value="TreeGrafter"/>
</dbReference>
<dbReference type="Pfam" id="PF00389">
    <property type="entry name" value="2-Hacid_dh"/>
    <property type="match status" value="1"/>
</dbReference>
<organism evidence="6 7">
    <name type="scientific">Tuber aestivum</name>
    <name type="common">summer truffle</name>
    <dbReference type="NCBI Taxonomy" id="59557"/>
    <lineage>
        <taxon>Eukaryota</taxon>
        <taxon>Fungi</taxon>
        <taxon>Dikarya</taxon>
        <taxon>Ascomycota</taxon>
        <taxon>Pezizomycotina</taxon>
        <taxon>Pezizomycetes</taxon>
        <taxon>Pezizales</taxon>
        <taxon>Tuberaceae</taxon>
        <taxon>Tuber</taxon>
    </lineage>
</organism>
<dbReference type="EMBL" id="LN890990">
    <property type="protein sequence ID" value="CUS12486.1"/>
    <property type="molecule type" value="Genomic_DNA"/>
</dbReference>
<dbReference type="Gene3D" id="3.40.50.720">
    <property type="entry name" value="NAD(P)-binding Rossmann-like Domain"/>
    <property type="match status" value="2"/>
</dbReference>
<gene>
    <name evidence="6" type="ORF">GSTUAT00003451001</name>
</gene>
<dbReference type="InterPro" id="IPR029753">
    <property type="entry name" value="D-isomer_DH_CS"/>
</dbReference>
<keyword evidence="7" id="KW-1185">Reference proteome</keyword>
<evidence type="ECO:0000313" key="6">
    <source>
        <dbReference type="EMBL" id="CUS12486.1"/>
    </source>
</evidence>
<dbReference type="InterPro" id="IPR006140">
    <property type="entry name" value="D-isomer_DH_NAD-bd"/>
</dbReference>
<dbReference type="SUPFAM" id="SSF51735">
    <property type="entry name" value="NAD(P)-binding Rossmann-fold domains"/>
    <property type="match status" value="1"/>
</dbReference>
<evidence type="ECO:0008006" key="8">
    <source>
        <dbReference type="Google" id="ProtNLM"/>
    </source>
</evidence>
<dbReference type="InterPro" id="IPR006139">
    <property type="entry name" value="D-isomer_2_OHA_DH_cat_dom"/>
</dbReference>
<dbReference type="GO" id="GO:0051287">
    <property type="term" value="F:NAD binding"/>
    <property type="evidence" value="ECO:0007669"/>
    <property type="project" value="InterPro"/>
</dbReference>
<dbReference type="GO" id="GO:0005829">
    <property type="term" value="C:cytosol"/>
    <property type="evidence" value="ECO:0007669"/>
    <property type="project" value="TreeGrafter"/>
</dbReference>
<evidence type="ECO:0000259" key="4">
    <source>
        <dbReference type="Pfam" id="PF00389"/>
    </source>
</evidence>
<dbReference type="InterPro" id="IPR029752">
    <property type="entry name" value="D-isomer_DH_CS1"/>
</dbReference>
<comment type="similarity">
    <text evidence="1 3">Belongs to the D-isomer specific 2-hydroxyacid dehydrogenase family.</text>
</comment>
<dbReference type="SUPFAM" id="SSF52283">
    <property type="entry name" value="Formate/glycerate dehydrogenase catalytic domain-like"/>
    <property type="match status" value="1"/>
</dbReference>
<dbReference type="FunFam" id="3.40.50.720:FF:000234">
    <property type="entry name" value="2-hydroxyacid dehydrogenase, putative"/>
    <property type="match status" value="1"/>
</dbReference>